<organism evidence="1 2">
    <name type="scientific">Boeremia exigua</name>
    <dbReference type="NCBI Taxonomy" id="749465"/>
    <lineage>
        <taxon>Eukaryota</taxon>
        <taxon>Fungi</taxon>
        <taxon>Dikarya</taxon>
        <taxon>Ascomycota</taxon>
        <taxon>Pezizomycotina</taxon>
        <taxon>Dothideomycetes</taxon>
        <taxon>Pleosporomycetidae</taxon>
        <taxon>Pleosporales</taxon>
        <taxon>Pleosporineae</taxon>
        <taxon>Didymellaceae</taxon>
        <taxon>Boeremia</taxon>
    </lineage>
</organism>
<proteinExistence type="predicted"/>
<comment type="caution">
    <text evidence="1">The sequence shown here is derived from an EMBL/GenBank/DDBJ whole genome shotgun (WGS) entry which is preliminary data.</text>
</comment>
<accession>A0ACC2I7A1</accession>
<gene>
    <name evidence="1" type="ORF">OPT61_g6346</name>
</gene>
<reference evidence="1" key="1">
    <citation type="submission" date="2022-11" db="EMBL/GenBank/DDBJ databases">
        <title>Genome Sequence of Boeremia exigua.</title>
        <authorList>
            <person name="Buettner E."/>
        </authorList>
    </citation>
    <scope>NUCLEOTIDE SEQUENCE</scope>
    <source>
        <strain evidence="1">CU02</strain>
    </source>
</reference>
<name>A0ACC2I7A1_9PLEO</name>
<sequence length="482" mass="54371">MVPLKERCKQAPRSDICVCCKRPTTQGTFFKLVAATGWLERYDYESWDGHIDVFREASNKGCRRCALVFDMVNSWSKGDLHPDNSFITAYNVPFLVDPDFDMTIANVRISLDGPQCYSATRLQLLSPNRIRQGDAADWKEAAASMADIYENAFFTIAAACSNDSNAGLRPLGSQFEVTRLKNSEFYWSENDPAGLEFSKGHHIKDAWQAVVGSYSALELTYRTDRSPALAALAQRMATLRGDDTYIAGMWKKSLLSDLTWRIMTPISSSRCENSLPTWSWASTQGLVLYSETTLLDNLKVEDIDYSVDGPAHIGLVKSAVLRIRGPHLTLRYIGWAQRPVWLTCDLSFDLDILEECTATMNRDLFSVGSKRPKHPERDTVTIRIGRASDDTVPALVDVEADNIRRPEQDQSMISVLIICKTFYSFEGLVLCKKGGKYQRIGWISIYEPKSPSSLRYVEGKESAWDCFRQRFAILPSTSFEII</sequence>
<keyword evidence="2" id="KW-1185">Reference proteome</keyword>
<dbReference type="Proteomes" id="UP001153331">
    <property type="component" value="Unassembled WGS sequence"/>
</dbReference>
<protein>
    <submittedName>
        <fullName evidence="1">Uncharacterized protein</fullName>
    </submittedName>
</protein>
<dbReference type="EMBL" id="JAPHNI010000451">
    <property type="protein sequence ID" value="KAJ8110947.1"/>
    <property type="molecule type" value="Genomic_DNA"/>
</dbReference>
<evidence type="ECO:0000313" key="1">
    <source>
        <dbReference type="EMBL" id="KAJ8110947.1"/>
    </source>
</evidence>
<evidence type="ECO:0000313" key="2">
    <source>
        <dbReference type="Proteomes" id="UP001153331"/>
    </source>
</evidence>